<gene>
    <name evidence="1" type="ORF">BGI27_13400</name>
    <name evidence="2" type="ORF">CGU29_12770</name>
</gene>
<evidence type="ECO:0000313" key="1">
    <source>
        <dbReference type="EMBL" id="KAF7598386.1"/>
    </source>
</evidence>
<evidence type="ECO:0000313" key="2">
    <source>
        <dbReference type="EMBL" id="PAS92133.1"/>
    </source>
</evidence>
<dbReference type="EMBL" id="NMRN01000046">
    <property type="protein sequence ID" value="PAS92133.1"/>
    <property type="molecule type" value="Genomic_DNA"/>
</dbReference>
<comment type="caution">
    <text evidence="2">The sequence shown here is derived from an EMBL/GenBank/DDBJ whole genome shotgun (WGS) entry which is preliminary data.</text>
</comment>
<sequence length="76" mass="8582">MVRPMKTICSKLAASAAFRLLKLAYPELMNGVEILVCFRGYAENVGDGRKCRFCFLLTRKDQCEDTQALLELRPAP</sequence>
<organism evidence="2 3">
    <name type="scientific">Candidatus Dactylopiibacterium carminicum</name>
    <dbReference type="NCBI Taxonomy" id="857335"/>
    <lineage>
        <taxon>Bacteria</taxon>
        <taxon>Pseudomonadati</taxon>
        <taxon>Pseudomonadota</taxon>
        <taxon>Betaproteobacteria</taxon>
        <taxon>Rhodocyclales</taxon>
        <taxon>Rhodocyclaceae</taxon>
        <taxon>Candidatus Dactylopiibacterium</taxon>
    </lineage>
</organism>
<dbReference type="AlphaFoldDB" id="A0A272EPU0"/>
<accession>A0A272EPU0</accession>
<evidence type="ECO:0000313" key="4">
    <source>
        <dbReference type="Proteomes" id="UP000623509"/>
    </source>
</evidence>
<dbReference type="Proteomes" id="UP000623509">
    <property type="component" value="Unassembled WGS sequence"/>
</dbReference>
<protein>
    <submittedName>
        <fullName evidence="2">Uncharacterized protein</fullName>
    </submittedName>
</protein>
<dbReference type="EMBL" id="MDUX01000050">
    <property type="protein sequence ID" value="KAF7598386.1"/>
    <property type="molecule type" value="Genomic_DNA"/>
</dbReference>
<evidence type="ECO:0000313" key="3">
    <source>
        <dbReference type="Proteomes" id="UP000216107"/>
    </source>
</evidence>
<dbReference type="Proteomes" id="UP000216107">
    <property type="component" value="Unassembled WGS sequence"/>
</dbReference>
<name>A0A272EPU0_9RHOO</name>
<proteinExistence type="predicted"/>
<reference evidence="1 4" key="1">
    <citation type="submission" date="2016-08" db="EMBL/GenBank/DDBJ databases">
        <title>Candidatus Dactylopiibacterium carminicum genome sequence.</title>
        <authorList>
            <person name="Ramirez-Puebla S.T."/>
            <person name="Ormeno-Orrillo E."/>
            <person name="Vera-Ponce De Leon A."/>
            <person name="Luis L."/>
            <person name="Sanchez-Flores A."/>
            <person name="Monica R."/>
            <person name="Martinez-Romero E."/>
        </authorList>
    </citation>
    <scope>NUCLEOTIDE SEQUENCE [LARGE SCALE GENOMIC DNA]</scope>
    <source>
        <strain evidence="1">END1</strain>
    </source>
</reference>
<reference evidence="2 3" key="2">
    <citation type="submission" date="2017-07" db="EMBL/GenBank/DDBJ databases">
        <title>Candidatus Dactylopiibacterium carminicum, a nitrogen-fixing symbiont of the cochineal insect Dactylopius coccus and Dactylopius opuntiae (Hemiptera: Coccoidea: Dactylopiidae).</title>
        <authorList>
            <person name="Vera A."/>
        </authorList>
    </citation>
    <scope>NUCLEOTIDE SEQUENCE [LARGE SCALE GENOMIC DNA]</scope>
    <source>
        <strain evidence="2 3">NFDCM</strain>
    </source>
</reference>
<keyword evidence="4" id="KW-1185">Reference proteome</keyword>